<evidence type="ECO:0000313" key="1">
    <source>
        <dbReference type="EMBL" id="KAK6144319.1"/>
    </source>
</evidence>
<dbReference type="Gene3D" id="3.60.10.10">
    <property type="entry name" value="Endonuclease/exonuclease/phosphatase"/>
    <property type="match status" value="1"/>
</dbReference>
<dbReference type="EMBL" id="JABTTQ020000012">
    <property type="protein sequence ID" value="KAK6144319.1"/>
    <property type="molecule type" value="Genomic_DNA"/>
</dbReference>
<dbReference type="PANTHER" id="PTHR33710:SF71">
    <property type="entry name" value="ENDONUCLEASE_EXONUCLEASE_PHOSPHATASE DOMAIN-CONTAINING PROTEIN"/>
    <property type="match status" value="1"/>
</dbReference>
<dbReference type="InterPro" id="IPR036691">
    <property type="entry name" value="Endo/exonu/phosph_ase_sf"/>
</dbReference>
<reference evidence="1 2" key="1">
    <citation type="journal article" date="2021" name="Comput. Struct. Biotechnol. J.">
        <title>De novo genome assembly of the potent medicinal plant Rehmannia glutinosa using nanopore technology.</title>
        <authorList>
            <person name="Ma L."/>
            <person name="Dong C."/>
            <person name="Song C."/>
            <person name="Wang X."/>
            <person name="Zheng X."/>
            <person name="Niu Y."/>
            <person name="Chen S."/>
            <person name="Feng W."/>
        </authorList>
    </citation>
    <scope>NUCLEOTIDE SEQUENCE [LARGE SCALE GENOMIC DNA]</scope>
    <source>
        <strain evidence="1">DH-2019</strain>
    </source>
</reference>
<organism evidence="1 2">
    <name type="scientific">Rehmannia glutinosa</name>
    <name type="common">Chinese foxglove</name>
    <dbReference type="NCBI Taxonomy" id="99300"/>
    <lineage>
        <taxon>Eukaryota</taxon>
        <taxon>Viridiplantae</taxon>
        <taxon>Streptophyta</taxon>
        <taxon>Embryophyta</taxon>
        <taxon>Tracheophyta</taxon>
        <taxon>Spermatophyta</taxon>
        <taxon>Magnoliopsida</taxon>
        <taxon>eudicotyledons</taxon>
        <taxon>Gunneridae</taxon>
        <taxon>Pentapetalae</taxon>
        <taxon>asterids</taxon>
        <taxon>lamiids</taxon>
        <taxon>Lamiales</taxon>
        <taxon>Orobanchaceae</taxon>
        <taxon>Rehmannieae</taxon>
        <taxon>Rehmannia</taxon>
    </lineage>
</organism>
<name>A0ABR0WE09_REHGL</name>
<sequence>MDVTVKSYSEGHIDGMVADGAKVWRFTGFYGNPDSNLRKFSWDLLRKLYNIQELRGIPWLIGGDFNEICYENEKMGGRVRANSQMRAFCDVLAECELRDIFCGGEFFTWVGRRLSSKVIFERLDRFVSTEEWRQLFSVAKAVTLEFYNSDHRPVELSLGSNQSIHGLSTHPQRKKFKFETCWMEEQEFRNIVEEGWGASSDTSSIQEQIRRCGELLEIWAGTRFRKLSRTIAKKRKQLNSLKVQSKWNGSTRQIDEIEGELEKLISQEEGYWKQHSRNTWLAQVDANTKYFHTQASTRKSKNHIRGLMNSHRDFCTDQVGMSEIIIDYFENLFHSTQPSEDDMRLVRSSFPEFIAKEILEIPLPNDPTEDCRYWRFSSKGLFSVREGYRLEIGMYDTPLNSGGSRNSKMGVR</sequence>
<accession>A0ABR0WE09</accession>
<keyword evidence="2" id="KW-1185">Reference proteome</keyword>
<evidence type="ECO:0000313" key="2">
    <source>
        <dbReference type="Proteomes" id="UP001318860"/>
    </source>
</evidence>
<dbReference type="PANTHER" id="PTHR33710">
    <property type="entry name" value="BNAC02G09200D PROTEIN"/>
    <property type="match status" value="1"/>
</dbReference>
<evidence type="ECO:0008006" key="3">
    <source>
        <dbReference type="Google" id="ProtNLM"/>
    </source>
</evidence>
<gene>
    <name evidence="1" type="ORF">DH2020_021139</name>
</gene>
<dbReference type="Proteomes" id="UP001318860">
    <property type="component" value="Unassembled WGS sequence"/>
</dbReference>
<proteinExistence type="predicted"/>
<protein>
    <recommendedName>
        <fullName evidence="3">Endonuclease/exonuclease/phosphatase domain-containing protein</fullName>
    </recommendedName>
</protein>
<dbReference type="SUPFAM" id="SSF56219">
    <property type="entry name" value="DNase I-like"/>
    <property type="match status" value="1"/>
</dbReference>
<comment type="caution">
    <text evidence="1">The sequence shown here is derived from an EMBL/GenBank/DDBJ whole genome shotgun (WGS) entry which is preliminary data.</text>
</comment>